<dbReference type="PANTHER" id="PTHR10039">
    <property type="entry name" value="AMELOGENIN"/>
    <property type="match status" value="1"/>
</dbReference>
<organism evidence="3 4">
    <name type="scientific">Seiridium cardinale</name>
    <dbReference type="NCBI Taxonomy" id="138064"/>
    <lineage>
        <taxon>Eukaryota</taxon>
        <taxon>Fungi</taxon>
        <taxon>Dikarya</taxon>
        <taxon>Ascomycota</taxon>
        <taxon>Pezizomycotina</taxon>
        <taxon>Sordariomycetes</taxon>
        <taxon>Xylariomycetidae</taxon>
        <taxon>Amphisphaeriales</taxon>
        <taxon>Sporocadaceae</taxon>
        <taxon>Seiridium</taxon>
    </lineage>
</organism>
<accession>A0ABR2XNK6</accession>
<dbReference type="Proteomes" id="UP001465668">
    <property type="component" value="Unassembled WGS sequence"/>
</dbReference>
<evidence type="ECO:0000256" key="1">
    <source>
        <dbReference type="SAM" id="MobiDB-lite"/>
    </source>
</evidence>
<sequence>MDPLSALGVASSVLAIVDFAWTFLTETRTIYNSSSGMSDEAGFTETIARVIQELDGAITTSLPSPLSPELQSLTNASKDITSDLLASLNTMKSRRTRRGVEGTRKEIGQLARAIDRLETVNTRLNLERKEDLSVLESRLVSSLDVLIQPRHPTRDGPQDLKSFILREQSEQIQGSAAADLEDLRDMLSATIQLNHAASTMREDQSFLQSLHFDQISARYNNIEDAHSTTFEWIYSEETQSDTHDRSVRLKEWLERGAGTYWIYGKPGSGKSTFIKFIYNNDTTKRLLREWAGSKTLSDSGWRHDEKFCIFIDGLDEFQDDRHDHSDLLKSLRQLEYSRNMNIKLCVSSRPWTIFHDESRDTLEWQLKLEDLTRDDITRYVTDNFHEHSQFRTLAQRDAAYTDLIREVVNRAQGSSSGSFLVVRTLLEGLTYHDSISTMQRRLLKFPPDLNEFFRHLLESVPDIYHRQMGQYFAMALEAREPLPALVHPFFDDLDDDPEFALNLAPQQFSAEEIQNKQGQMRRRLDGRTRGLLELENDQVAANVNSSHVYRVVFLHRTVRDFLSDGNIQVLFQTDGDGNPLLAACHAFLAQLKTAIAQVAQKPLEELLYFASLCSASPYSYAELKVVIDAAEDLHKICYRRNCHRWLFVGLAAKADFYLYVKAKLDSRPHGTMLSAVTGFDPPLYYALNIGRKARYDNLFLRCIALLLEAGADPSEQLVGGPLWEDFLSTIHSGNRTTRRERRHLYEIVEMLLAYGADWNAKLLVSNSDVTLSRMSASDILEKFLGKSEETQLHEISERRGRKHHAKQNNNAQKNRKEIKRGVRAGCHQM</sequence>
<dbReference type="InterPro" id="IPR056693">
    <property type="entry name" value="DUF7791"/>
</dbReference>
<dbReference type="EMBL" id="JARVKM010000035">
    <property type="protein sequence ID" value="KAK9775252.1"/>
    <property type="molecule type" value="Genomic_DNA"/>
</dbReference>
<evidence type="ECO:0000259" key="2">
    <source>
        <dbReference type="Pfam" id="PF25053"/>
    </source>
</evidence>
<feature type="domain" description="DUF7791" evidence="2">
    <location>
        <begin position="459"/>
        <end position="594"/>
    </location>
</feature>
<comment type="caution">
    <text evidence="3">The sequence shown here is derived from an EMBL/GenBank/DDBJ whole genome shotgun (WGS) entry which is preliminary data.</text>
</comment>
<evidence type="ECO:0000313" key="3">
    <source>
        <dbReference type="EMBL" id="KAK9775252.1"/>
    </source>
</evidence>
<keyword evidence="4" id="KW-1185">Reference proteome</keyword>
<dbReference type="Pfam" id="PF25053">
    <property type="entry name" value="DUF7791"/>
    <property type="match status" value="1"/>
</dbReference>
<dbReference type="PANTHER" id="PTHR10039:SF5">
    <property type="entry name" value="NACHT DOMAIN-CONTAINING PROTEIN"/>
    <property type="match status" value="1"/>
</dbReference>
<proteinExistence type="predicted"/>
<dbReference type="InterPro" id="IPR027417">
    <property type="entry name" value="P-loop_NTPase"/>
</dbReference>
<name>A0ABR2XNK6_9PEZI</name>
<dbReference type="SUPFAM" id="SSF52540">
    <property type="entry name" value="P-loop containing nucleoside triphosphate hydrolases"/>
    <property type="match status" value="1"/>
</dbReference>
<evidence type="ECO:0000313" key="4">
    <source>
        <dbReference type="Proteomes" id="UP001465668"/>
    </source>
</evidence>
<reference evidence="3 4" key="1">
    <citation type="submission" date="2024-02" db="EMBL/GenBank/DDBJ databases">
        <title>First draft genome assembly of two strains of Seiridium cardinale.</title>
        <authorList>
            <person name="Emiliani G."/>
            <person name="Scali E."/>
        </authorList>
    </citation>
    <scope>NUCLEOTIDE SEQUENCE [LARGE SCALE GENOMIC DNA]</scope>
    <source>
        <strain evidence="3 4">BM-138-000479</strain>
    </source>
</reference>
<feature type="region of interest" description="Disordered" evidence="1">
    <location>
        <begin position="794"/>
        <end position="829"/>
    </location>
</feature>
<gene>
    <name evidence="3" type="ORF">SCAR479_07928</name>
</gene>
<protein>
    <recommendedName>
        <fullName evidence="2">DUF7791 domain-containing protein</fullName>
    </recommendedName>
</protein>